<dbReference type="Proteomes" id="UP000885771">
    <property type="component" value="Unassembled WGS sequence"/>
</dbReference>
<proteinExistence type="predicted"/>
<dbReference type="EMBL" id="DRLI01000166">
    <property type="protein sequence ID" value="HHM02226.1"/>
    <property type="molecule type" value="Genomic_DNA"/>
</dbReference>
<protein>
    <submittedName>
        <fullName evidence="1">Uncharacterized protein</fullName>
    </submittedName>
</protein>
<name>A0A7V5RP86_CALAY</name>
<comment type="caution">
    <text evidence="1">The sequence shown here is derived from an EMBL/GenBank/DDBJ whole genome shotgun (WGS) entry which is preliminary data.</text>
</comment>
<reference evidence="1" key="1">
    <citation type="journal article" date="2020" name="mSystems">
        <title>Genome- and Community-Level Interaction Insights into Carbon Utilization and Element Cycling Functions of Hydrothermarchaeota in Hydrothermal Sediment.</title>
        <authorList>
            <person name="Zhou Z."/>
            <person name="Liu Y."/>
            <person name="Xu W."/>
            <person name="Pan J."/>
            <person name="Luo Z.H."/>
            <person name="Li M."/>
        </authorList>
    </citation>
    <scope>NUCLEOTIDE SEQUENCE [LARGE SCALE GENOMIC DNA]</scope>
    <source>
        <strain evidence="1">HyVt-460</strain>
    </source>
</reference>
<dbReference type="InterPro" id="IPR056928">
    <property type="entry name" value="Gp77-like"/>
</dbReference>
<accession>A0A7V5RP86</accession>
<evidence type="ECO:0000313" key="1">
    <source>
        <dbReference type="EMBL" id="HHM02226.1"/>
    </source>
</evidence>
<dbReference type="AlphaFoldDB" id="A0A7V5RP86"/>
<gene>
    <name evidence="1" type="ORF">ENJ15_04380</name>
</gene>
<organism evidence="1">
    <name type="scientific">Caldithrix abyssi</name>
    <dbReference type="NCBI Taxonomy" id="187145"/>
    <lineage>
        <taxon>Bacteria</taxon>
        <taxon>Pseudomonadati</taxon>
        <taxon>Calditrichota</taxon>
        <taxon>Calditrichia</taxon>
        <taxon>Calditrichales</taxon>
        <taxon>Calditrichaceae</taxon>
        <taxon>Caldithrix</taxon>
    </lineage>
</organism>
<dbReference type="Pfam" id="PF23148">
    <property type="entry name" value="Gp77"/>
    <property type="match status" value="1"/>
</dbReference>
<sequence>MAEVRKQPAEKFYIDVDFSANLDTGELLDSTQSTVKATLNGADSTSTVIESGSLIANSGKLFIRVQKGADGETHKLTFKAVTDQGNVLEQDVDLIIEEL</sequence>